<keyword evidence="2" id="KW-0812">Transmembrane</keyword>
<evidence type="ECO:0000256" key="2">
    <source>
        <dbReference type="SAM" id="Phobius"/>
    </source>
</evidence>
<proteinExistence type="predicted"/>
<dbReference type="Proteomes" id="UP000815677">
    <property type="component" value="Unassembled WGS sequence"/>
</dbReference>
<keyword evidence="2" id="KW-1133">Transmembrane helix</keyword>
<evidence type="ECO:0000313" key="4">
    <source>
        <dbReference type="Proteomes" id="UP000815677"/>
    </source>
</evidence>
<sequence>MSSPSTPTSTPSAGALSQALPYAKALGAVALSAVLLTFHAIYAAVALATRLLAQPLVVFSPHPVLLYLLAPIFLFVTLVLEVLLWTPLRVGSHLADVLYPVYLLVGVACITGAVLGFGGRHVSMEREARAMKSLVACDRIHQFSRGVLPWRAVGRRVGHEGGQKYLKPESSPSPSLWDAGKALKLTLRHRQLWARPLPTGLTSRASFAASITLRFGCFRPSVRSGRLLTRVQCVPSVPGPKNNGQPCVRCARKGLVCEYLETAEEELRSRMGRIMPASAPASAGSSVSGRRTPAPLPTEMPAPPYPGTPRQSAPARSHTYPQVGPSVGRHWSYLPPDADLAALAAGEPFTPDISPRLSPLATQSRSRSSSLADALGSYEYPYPDFGYTQQRVEEPSAALYRMPGIDPNQELTLVCLCRQTPCVCGFGL</sequence>
<feature type="transmembrane region" description="Helical" evidence="2">
    <location>
        <begin position="25"/>
        <end position="52"/>
    </location>
</feature>
<feature type="transmembrane region" description="Helical" evidence="2">
    <location>
        <begin position="97"/>
        <end position="119"/>
    </location>
</feature>
<keyword evidence="4" id="KW-1185">Reference proteome</keyword>
<keyword evidence="2" id="KW-0472">Membrane</keyword>
<dbReference type="EMBL" id="DF849000">
    <property type="protein sequence ID" value="GAT55399.1"/>
    <property type="molecule type" value="Genomic_DNA"/>
</dbReference>
<feature type="region of interest" description="Disordered" evidence="1">
    <location>
        <begin position="277"/>
        <end position="322"/>
    </location>
</feature>
<evidence type="ECO:0000256" key="1">
    <source>
        <dbReference type="SAM" id="MobiDB-lite"/>
    </source>
</evidence>
<feature type="compositionally biased region" description="Pro residues" evidence="1">
    <location>
        <begin position="294"/>
        <end position="307"/>
    </location>
</feature>
<protein>
    <recommendedName>
        <fullName evidence="5">Zn(2)-C6 fungal-type domain-containing protein</fullName>
    </recommendedName>
</protein>
<reference evidence="3" key="1">
    <citation type="submission" date="2014-09" db="EMBL/GenBank/DDBJ databases">
        <title>Genome sequence of the luminous mushroom Mycena chlorophos for searching fungal bioluminescence genes.</title>
        <authorList>
            <person name="Tanaka Y."/>
            <person name="Kasuga D."/>
            <person name="Oba Y."/>
            <person name="Hase S."/>
            <person name="Sato K."/>
            <person name="Oba Y."/>
            <person name="Sakakibara Y."/>
        </authorList>
    </citation>
    <scope>NUCLEOTIDE SEQUENCE</scope>
</reference>
<accession>A0ABQ0LWG2</accession>
<feature type="compositionally biased region" description="Low complexity" evidence="1">
    <location>
        <begin position="277"/>
        <end position="293"/>
    </location>
</feature>
<feature type="transmembrane region" description="Helical" evidence="2">
    <location>
        <begin position="64"/>
        <end position="85"/>
    </location>
</feature>
<organism evidence="3 4">
    <name type="scientific">Mycena chlorophos</name>
    <name type="common">Agaric fungus</name>
    <name type="synonym">Agaricus chlorophos</name>
    <dbReference type="NCBI Taxonomy" id="658473"/>
    <lineage>
        <taxon>Eukaryota</taxon>
        <taxon>Fungi</taxon>
        <taxon>Dikarya</taxon>
        <taxon>Basidiomycota</taxon>
        <taxon>Agaricomycotina</taxon>
        <taxon>Agaricomycetes</taxon>
        <taxon>Agaricomycetidae</taxon>
        <taxon>Agaricales</taxon>
        <taxon>Marasmiineae</taxon>
        <taxon>Mycenaceae</taxon>
        <taxon>Mycena</taxon>
    </lineage>
</organism>
<name>A0ABQ0LWG2_MYCCL</name>
<evidence type="ECO:0000313" key="3">
    <source>
        <dbReference type="EMBL" id="GAT55399.1"/>
    </source>
</evidence>
<gene>
    <name evidence="3" type="ORF">MCHLO_12176</name>
</gene>
<evidence type="ECO:0008006" key="5">
    <source>
        <dbReference type="Google" id="ProtNLM"/>
    </source>
</evidence>